<organism evidence="1 2">
    <name type="scientific">Halorhodospira neutriphila</name>
    <dbReference type="NCBI Taxonomy" id="168379"/>
    <lineage>
        <taxon>Bacteria</taxon>
        <taxon>Pseudomonadati</taxon>
        <taxon>Pseudomonadota</taxon>
        <taxon>Gammaproteobacteria</taxon>
        <taxon>Chromatiales</taxon>
        <taxon>Ectothiorhodospiraceae</taxon>
        <taxon>Halorhodospira</taxon>
    </lineage>
</organism>
<keyword evidence="1" id="KW-0238">DNA-binding</keyword>
<dbReference type="Proteomes" id="UP000738126">
    <property type="component" value="Unassembled WGS sequence"/>
</dbReference>
<dbReference type="RefSeq" id="WP_200256649.1">
    <property type="nucleotide sequence ID" value="NZ_NRSH01000018.1"/>
</dbReference>
<evidence type="ECO:0000313" key="2">
    <source>
        <dbReference type="Proteomes" id="UP000738126"/>
    </source>
</evidence>
<dbReference type="Gene3D" id="2.10.260.10">
    <property type="match status" value="1"/>
</dbReference>
<accession>A0ABS1E4G7</accession>
<dbReference type="EMBL" id="NRSH01000018">
    <property type="protein sequence ID" value="MBK1725992.1"/>
    <property type="molecule type" value="Genomic_DNA"/>
</dbReference>
<proteinExistence type="predicted"/>
<reference evidence="1 2" key="1">
    <citation type="journal article" date="2020" name="Microorganisms">
        <title>Osmotic Adaptation and Compatible Solute Biosynthesis of Phototrophic Bacteria as Revealed from Genome Analyses.</title>
        <authorList>
            <person name="Imhoff J.F."/>
            <person name="Rahn T."/>
            <person name="Kunzel S."/>
            <person name="Keller A."/>
            <person name="Neulinger S.C."/>
        </authorList>
    </citation>
    <scope>NUCLEOTIDE SEQUENCE [LARGE SCALE GENOMIC DNA]</scope>
    <source>
        <strain evidence="1 2">DSM 15116</strain>
    </source>
</reference>
<sequence length="80" mass="9232">MEEERTVQVFRNGRNQAIRIPRGFELDCDEAVLRREGDYLILEPVRQRKGLLAVLDRLEDLDESFPDVKAGLPPNDPVEL</sequence>
<gene>
    <name evidence="1" type="ORF">CKO13_02945</name>
</gene>
<keyword evidence="2" id="KW-1185">Reference proteome</keyword>
<protein>
    <submittedName>
        <fullName evidence="1">AbrB/MazE/SpoVT family DNA-binding domain-containing protein</fullName>
    </submittedName>
</protein>
<dbReference type="SUPFAM" id="SSF89447">
    <property type="entry name" value="AbrB/MazE/MraZ-like"/>
    <property type="match status" value="1"/>
</dbReference>
<dbReference type="GO" id="GO:0003677">
    <property type="term" value="F:DNA binding"/>
    <property type="evidence" value="ECO:0007669"/>
    <property type="project" value="UniProtKB-KW"/>
</dbReference>
<evidence type="ECO:0000313" key="1">
    <source>
        <dbReference type="EMBL" id="MBK1725992.1"/>
    </source>
</evidence>
<comment type="caution">
    <text evidence="1">The sequence shown here is derived from an EMBL/GenBank/DDBJ whole genome shotgun (WGS) entry which is preliminary data.</text>
</comment>
<dbReference type="InterPro" id="IPR037914">
    <property type="entry name" value="SpoVT-AbrB_sf"/>
</dbReference>
<dbReference type="InterPro" id="IPR051734">
    <property type="entry name" value="VapB_TA_antitoxins"/>
</dbReference>
<name>A0ABS1E4G7_9GAMM</name>
<dbReference type="PANTHER" id="PTHR37550:SF1">
    <property type="entry name" value="SSL1300 PROTEIN"/>
    <property type="match status" value="1"/>
</dbReference>
<dbReference type="PANTHER" id="PTHR37550">
    <property type="entry name" value="ANTITOXIN VAPB1"/>
    <property type="match status" value="1"/>
</dbReference>